<evidence type="ECO:0000256" key="3">
    <source>
        <dbReference type="SAM" id="SignalP"/>
    </source>
</evidence>
<feature type="domain" description="Nephrocystin 3-like N-terminal" evidence="4">
    <location>
        <begin position="193"/>
        <end position="258"/>
    </location>
</feature>
<evidence type="ECO:0000259" key="4">
    <source>
        <dbReference type="Pfam" id="PF24883"/>
    </source>
</evidence>
<keyword evidence="1" id="KW-0677">Repeat</keyword>
<dbReference type="OrthoDB" id="443402at2759"/>
<dbReference type="PANTHER" id="PTHR10039:SF5">
    <property type="entry name" value="NACHT DOMAIN-CONTAINING PROTEIN"/>
    <property type="match status" value="1"/>
</dbReference>
<dbReference type="Pfam" id="PF24883">
    <property type="entry name" value="NPHP3_N"/>
    <property type="match status" value="1"/>
</dbReference>
<feature type="chain" id="PRO_5015743333" description="Nephrocystin 3-like N-terminal domain-containing protein" evidence="3">
    <location>
        <begin position="26"/>
        <end position="654"/>
    </location>
</feature>
<dbReference type="Gene3D" id="3.40.50.300">
    <property type="entry name" value="P-loop containing nucleotide triphosphate hydrolases"/>
    <property type="match status" value="1"/>
</dbReference>
<dbReference type="STRING" id="1448308.A0A2T2NZE1"/>
<dbReference type="EMBL" id="KZ678132">
    <property type="protein sequence ID" value="PSN70458.1"/>
    <property type="molecule type" value="Genomic_DNA"/>
</dbReference>
<sequence>MSGAEFSLACGVIQVIGFAFQLAEAYNHAKKGTSIDDALESRAKKLAAASKALEKEMGHQGIVNDELSALAKDCFKTATKLGEEMKRILKAKGKSPLSKAFQAVKIIMNKSKIEKVKDDLKAHEAALVTGSLVHIIQSQNATSLENQDGFKSLSEKLQELIRESAKSDLILKKLDDMQIDGLTRTRERLLTSLRWIFERDSTHSWSIFPDWLRSDKTVYCISGKPGSGKSTLMKYLIQKVKIIQELTSKKSPRILSYFLWNSVWSLTSKTTLGDWSVEDLETALMSCLRQSQYHDYIFLDGLDEIDKSYGAFDMAEFILRLNRLENIKLCISSRPWKEFRESFGSLPRLQLDQLNYSNISRYVSEQLDEKLNAHYESSAARGLMFSLTSKAEGVFLWAVLATRRLRSQLGILTIDEIHASMDELPADLEGLYESIWERHHSLGKHFQAETAFYFHMLLEENAIGRSTGGFRFPHVFSATLSANYLGFFKIGEMDLVKDSYPNAGFLLESCTKIMSRITEFSAGMIEVSHIYREAAYFHFTSHNSEAYESEDSESVTSQHCETDSETSRPTSDMATKDTTFADSDLIMMASMHMRWIHRTAREYFLGTEAGRNILMQDKTSPLERHLAYCRSHLTLKKTSRRYLQTVVWHNNQIS</sequence>
<reference evidence="5 6" key="1">
    <citation type="journal article" date="2018" name="Front. Microbiol.">
        <title>Genome-Wide Analysis of Corynespora cassiicola Leaf Fall Disease Putative Effectors.</title>
        <authorList>
            <person name="Lopez D."/>
            <person name="Ribeiro S."/>
            <person name="Label P."/>
            <person name="Fumanal B."/>
            <person name="Venisse J.S."/>
            <person name="Kohler A."/>
            <person name="de Oliveira R.R."/>
            <person name="Labutti K."/>
            <person name="Lipzen A."/>
            <person name="Lail K."/>
            <person name="Bauer D."/>
            <person name="Ohm R.A."/>
            <person name="Barry K.W."/>
            <person name="Spatafora J."/>
            <person name="Grigoriev I.V."/>
            <person name="Martin F.M."/>
            <person name="Pujade-Renaud V."/>
        </authorList>
    </citation>
    <scope>NUCLEOTIDE SEQUENCE [LARGE SCALE GENOMIC DNA]</scope>
    <source>
        <strain evidence="5 6">Philippines</strain>
    </source>
</reference>
<name>A0A2T2NZE1_CORCC</name>
<evidence type="ECO:0000256" key="1">
    <source>
        <dbReference type="ARBA" id="ARBA00022737"/>
    </source>
</evidence>
<organism evidence="5 6">
    <name type="scientific">Corynespora cassiicola Philippines</name>
    <dbReference type="NCBI Taxonomy" id="1448308"/>
    <lineage>
        <taxon>Eukaryota</taxon>
        <taxon>Fungi</taxon>
        <taxon>Dikarya</taxon>
        <taxon>Ascomycota</taxon>
        <taxon>Pezizomycotina</taxon>
        <taxon>Dothideomycetes</taxon>
        <taxon>Pleosporomycetidae</taxon>
        <taxon>Pleosporales</taxon>
        <taxon>Corynesporascaceae</taxon>
        <taxon>Corynespora</taxon>
    </lineage>
</organism>
<feature type="region of interest" description="Disordered" evidence="2">
    <location>
        <begin position="548"/>
        <end position="575"/>
    </location>
</feature>
<accession>A0A2T2NZE1</accession>
<evidence type="ECO:0000256" key="2">
    <source>
        <dbReference type="SAM" id="MobiDB-lite"/>
    </source>
</evidence>
<dbReference type="Proteomes" id="UP000240883">
    <property type="component" value="Unassembled WGS sequence"/>
</dbReference>
<evidence type="ECO:0000313" key="6">
    <source>
        <dbReference type="Proteomes" id="UP000240883"/>
    </source>
</evidence>
<dbReference type="AlphaFoldDB" id="A0A2T2NZE1"/>
<feature type="signal peptide" evidence="3">
    <location>
        <begin position="1"/>
        <end position="25"/>
    </location>
</feature>
<proteinExistence type="predicted"/>
<dbReference type="PANTHER" id="PTHR10039">
    <property type="entry name" value="AMELOGENIN"/>
    <property type="match status" value="1"/>
</dbReference>
<evidence type="ECO:0000313" key="5">
    <source>
        <dbReference type="EMBL" id="PSN70458.1"/>
    </source>
</evidence>
<dbReference type="InterPro" id="IPR027417">
    <property type="entry name" value="P-loop_NTPase"/>
</dbReference>
<protein>
    <recommendedName>
        <fullName evidence="4">Nephrocystin 3-like N-terminal domain-containing protein</fullName>
    </recommendedName>
</protein>
<gene>
    <name evidence="5" type="ORF">BS50DRAFT_585879</name>
</gene>
<dbReference type="InterPro" id="IPR056884">
    <property type="entry name" value="NPHP3-like_N"/>
</dbReference>
<keyword evidence="6" id="KW-1185">Reference proteome</keyword>
<dbReference type="SUPFAM" id="SSF52540">
    <property type="entry name" value="P-loop containing nucleoside triphosphate hydrolases"/>
    <property type="match status" value="1"/>
</dbReference>
<keyword evidence="3" id="KW-0732">Signal</keyword>